<dbReference type="Pfam" id="PF13515">
    <property type="entry name" value="FUSC_2"/>
    <property type="match status" value="1"/>
</dbReference>
<evidence type="ECO:0000256" key="3">
    <source>
        <dbReference type="ARBA" id="ARBA00022989"/>
    </source>
</evidence>
<feature type="transmembrane region" description="Helical" evidence="5">
    <location>
        <begin position="14"/>
        <end position="32"/>
    </location>
</feature>
<evidence type="ECO:0000256" key="1">
    <source>
        <dbReference type="ARBA" id="ARBA00004141"/>
    </source>
</evidence>
<dbReference type="Proteomes" id="UP000326570">
    <property type="component" value="Unassembled WGS sequence"/>
</dbReference>
<dbReference type="EMBL" id="VTWT01000011">
    <property type="protein sequence ID" value="KAA9325658.1"/>
    <property type="molecule type" value="Genomic_DNA"/>
</dbReference>
<evidence type="ECO:0000259" key="6">
    <source>
        <dbReference type="Pfam" id="PF13515"/>
    </source>
</evidence>
<comment type="subcellular location">
    <subcellularLocation>
        <location evidence="1">Membrane</location>
        <topology evidence="1">Multi-pass membrane protein</topology>
    </subcellularLocation>
</comment>
<evidence type="ECO:0000256" key="4">
    <source>
        <dbReference type="ARBA" id="ARBA00023136"/>
    </source>
</evidence>
<reference evidence="7 8" key="1">
    <citation type="submission" date="2019-09" db="EMBL/GenBank/DDBJ databases">
        <title>Genome sequence of Adhaeribacter sp. M2.</title>
        <authorList>
            <person name="Srinivasan S."/>
        </authorList>
    </citation>
    <scope>NUCLEOTIDE SEQUENCE [LARGE SCALE GENOMIC DNA]</scope>
    <source>
        <strain evidence="7 8">M2</strain>
    </source>
</reference>
<dbReference type="InterPro" id="IPR049453">
    <property type="entry name" value="Memb_transporter_dom"/>
</dbReference>
<keyword evidence="3 5" id="KW-1133">Transmembrane helix</keyword>
<feature type="domain" description="Integral membrane bound transporter" evidence="6">
    <location>
        <begin position="31"/>
        <end position="149"/>
    </location>
</feature>
<evidence type="ECO:0000256" key="5">
    <source>
        <dbReference type="SAM" id="Phobius"/>
    </source>
</evidence>
<organism evidence="7 8">
    <name type="scientific">Adhaeribacter soli</name>
    <dbReference type="NCBI Taxonomy" id="2607655"/>
    <lineage>
        <taxon>Bacteria</taxon>
        <taxon>Pseudomonadati</taxon>
        <taxon>Bacteroidota</taxon>
        <taxon>Cytophagia</taxon>
        <taxon>Cytophagales</taxon>
        <taxon>Hymenobacteraceae</taxon>
        <taxon>Adhaeribacter</taxon>
    </lineage>
</organism>
<dbReference type="RefSeq" id="WP_150905326.1">
    <property type="nucleotide sequence ID" value="NZ_VTWT01000011.1"/>
</dbReference>
<gene>
    <name evidence="7" type="ORF">F0P94_17125</name>
</gene>
<evidence type="ECO:0000313" key="8">
    <source>
        <dbReference type="Proteomes" id="UP000326570"/>
    </source>
</evidence>
<dbReference type="AlphaFoldDB" id="A0A5N1IJR9"/>
<keyword evidence="2 5" id="KW-0812">Transmembrane</keyword>
<sequence length="168" mass="19236">MPNKLLRYCCNSDLVIYCVRCIIGFLIGYELYLHFPQYELFWTIISIILVISPEEKDARRLTGERFKANLIGSSVGLVCYILLVRQVYMILLGIILTSLICHFFKLMNVARTAVVALFIVVIHEQSELSYWVAVERFASVALGCLIGLSVTYVTGFIIRFIKDKLNIE</sequence>
<accession>A0A5N1IJR9</accession>
<keyword evidence="8" id="KW-1185">Reference proteome</keyword>
<feature type="transmembrane region" description="Helical" evidence="5">
    <location>
        <begin position="140"/>
        <end position="161"/>
    </location>
</feature>
<evidence type="ECO:0000313" key="7">
    <source>
        <dbReference type="EMBL" id="KAA9325658.1"/>
    </source>
</evidence>
<keyword evidence="4 5" id="KW-0472">Membrane</keyword>
<protein>
    <submittedName>
        <fullName evidence="7">FUSC family protein</fullName>
    </submittedName>
</protein>
<comment type="caution">
    <text evidence="7">The sequence shown here is derived from an EMBL/GenBank/DDBJ whole genome shotgun (WGS) entry which is preliminary data.</text>
</comment>
<dbReference type="GO" id="GO:0016020">
    <property type="term" value="C:membrane"/>
    <property type="evidence" value="ECO:0007669"/>
    <property type="project" value="UniProtKB-SubCell"/>
</dbReference>
<evidence type="ECO:0000256" key="2">
    <source>
        <dbReference type="ARBA" id="ARBA00022692"/>
    </source>
</evidence>
<name>A0A5N1IJR9_9BACT</name>
<proteinExistence type="predicted"/>